<reference evidence="1" key="1">
    <citation type="submission" date="2008-03" db="EMBL/GenBank/DDBJ databases">
        <title>Complete sequence of Polynucleobacter necessarius STIR1.</title>
        <authorList>
            <consortium name="US DOE Joint Genome Institute"/>
            <person name="Copeland A."/>
            <person name="Lucas S."/>
            <person name="Lapidus A."/>
            <person name="Barry K."/>
            <person name="Detter J.C."/>
            <person name="Glavina del Rio T."/>
            <person name="Hammon N."/>
            <person name="Israni S."/>
            <person name="Dalin E."/>
            <person name="Tice H."/>
            <person name="Pitluck S."/>
            <person name="Chain P."/>
            <person name="Malfatti S."/>
            <person name="Shin M."/>
            <person name="Vergez L."/>
            <person name="Schmutz J."/>
            <person name="Larimer F."/>
            <person name="Land M."/>
            <person name="Hauser L."/>
            <person name="Kyrpides N."/>
            <person name="Kim E."/>
            <person name="Hahn M."/>
            <person name="Richardson P."/>
        </authorList>
    </citation>
    <scope>NUCLEOTIDE SEQUENCE [LARGE SCALE GENOMIC DNA]</scope>
    <source>
        <strain evidence="1">STIR1</strain>
    </source>
</reference>
<sequence>MLDCLWGKVYLYKAEARSKKLTQKWEFSELLNADIEKI</sequence>
<dbReference type="STRING" id="452638.Pnec_0232"/>
<dbReference type="EMBL" id="CP001010">
    <property type="protein sequence ID" value="ACB43529.1"/>
    <property type="molecule type" value="Genomic_DNA"/>
</dbReference>
<protein>
    <submittedName>
        <fullName evidence="1">Uncharacterized protein</fullName>
    </submittedName>
</protein>
<name>B1XT52_POLNS</name>
<organism evidence="1">
    <name type="scientific">Polynucleobacter necessarius subsp. necessarius (strain STIR1)</name>
    <dbReference type="NCBI Taxonomy" id="452638"/>
    <lineage>
        <taxon>Bacteria</taxon>
        <taxon>Pseudomonadati</taxon>
        <taxon>Pseudomonadota</taxon>
        <taxon>Betaproteobacteria</taxon>
        <taxon>Burkholderiales</taxon>
        <taxon>Burkholderiaceae</taxon>
        <taxon>Polynucleobacter</taxon>
    </lineage>
</organism>
<dbReference type="AlphaFoldDB" id="B1XT52"/>
<gene>
    <name evidence="1" type="ordered locus">Pnec_0232</name>
</gene>
<dbReference type="KEGG" id="pne:Pnec_0232"/>
<evidence type="ECO:0000313" key="1">
    <source>
        <dbReference type="EMBL" id="ACB43529.1"/>
    </source>
</evidence>
<accession>B1XT52</accession>
<dbReference type="HOGENOM" id="CLU_3331396_0_0_4"/>
<proteinExistence type="predicted"/>